<dbReference type="AlphaFoldDB" id="A0AAV5EIW1"/>
<dbReference type="EMBL" id="BQKI01000075">
    <property type="protein sequence ID" value="GJN22526.1"/>
    <property type="molecule type" value="Genomic_DNA"/>
</dbReference>
<gene>
    <name evidence="1" type="primary">gb10097</name>
    <name evidence="1" type="ORF">PR202_gb10097</name>
</gene>
<keyword evidence="2" id="KW-1185">Reference proteome</keyword>
<name>A0AAV5EIW1_ELECO</name>
<dbReference type="Proteomes" id="UP001054889">
    <property type="component" value="Unassembled WGS sequence"/>
</dbReference>
<accession>A0AAV5EIW1</accession>
<proteinExistence type="predicted"/>
<protein>
    <submittedName>
        <fullName evidence="1">Uncharacterized protein</fullName>
    </submittedName>
</protein>
<reference evidence="1" key="1">
    <citation type="journal article" date="2018" name="DNA Res.">
        <title>Multiple hybrid de novo genome assembly of finger millet, an orphan allotetraploid crop.</title>
        <authorList>
            <person name="Hatakeyama M."/>
            <person name="Aluri S."/>
            <person name="Balachadran M.T."/>
            <person name="Sivarajan S.R."/>
            <person name="Patrignani A."/>
            <person name="Gruter S."/>
            <person name="Poveda L."/>
            <person name="Shimizu-Inatsugi R."/>
            <person name="Baeten J."/>
            <person name="Francoijs K.J."/>
            <person name="Nataraja K.N."/>
            <person name="Reddy Y.A.N."/>
            <person name="Phadnis S."/>
            <person name="Ravikumar R.L."/>
            <person name="Schlapbach R."/>
            <person name="Sreeman S.M."/>
            <person name="Shimizu K.K."/>
        </authorList>
    </citation>
    <scope>NUCLEOTIDE SEQUENCE</scope>
</reference>
<organism evidence="1 2">
    <name type="scientific">Eleusine coracana subsp. coracana</name>
    <dbReference type="NCBI Taxonomy" id="191504"/>
    <lineage>
        <taxon>Eukaryota</taxon>
        <taxon>Viridiplantae</taxon>
        <taxon>Streptophyta</taxon>
        <taxon>Embryophyta</taxon>
        <taxon>Tracheophyta</taxon>
        <taxon>Spermatophyta</taxon>
        <taxon>Magnoliopsida</taxon>
        <taxon>Liliopsida</taxon>
        <taxon>Poales</taxon>
        <taxon>Poaceae</taxon>
        <taxon>PACMAD clade</taxon>
        <taxon>Chloridoideae</taxon>
        <taxon>Cynodonteae</taxon>
        <taxon>Eleusininae</taxon>
        <taxon>Eleusine</taxon>
    </lineage>
</organism>
<evidence type="ECO:0000313" key="2">
    <source>
        <dbReference type="Proteomes" id="UP001054889"/>
    </source>
</evidence>
<evidence type="ECO:0000313" key="1">
    <source>
        <dbReference type="EMBL" id="GJN22526.1"/>
    </source>
</evidence>
<sequence length="71" mass="8067">MLTAWEIWRHRNACVFDEISLRPQLVVLMILEKVRFWSLAGAARLAGLLECLPPASVVSFSSARRNLKTNI</sequence>
<comment type="caution">
    <text evidence="1">The sequence shown here is derived from an EMBL/GenBank/DDBJ whole genome shotgun (WGS) entry which is preliminary data.</text>
</comment>
<reference evidence="1" key="2">
    <citation type="submission" date="2021-12" db="EMBL/GenBank/DDBJ databases">
        <title>Resequencing data analysis of finger millet.</title>
        <authorList>
            <person name="Hatakeyama M."/>
            <person name="Aluri S."/>
            <person name="Balachadran M.T."/>
            <person name="Sivarajan S.R."/>
            <person name="Poveda L."/>
            <person name="Shimizu-Inatsugi R."/>
            <person name="Schlapbach R."/>
            <person name="Sreeman S.M."/>
            <person name="Shimizu K.K."/>
        </authorList>
    </citation>
    <scope>NUCLEOTIDE SEQUENCE</scope>
</reference>